<gene>
    <name evidence="8" type="primary">fliQ</name>
    <name evidence="8" type="ORF">GCM10008101_02290</name>
</gene>
<keyword evidence="3" id="KW-1003">Cell membrane</keyword>
<dbReference type="PANTHER" id="PTHR34040">
    <property type="entry name" value="FLAGELLAR BIOSYNTHETIC PROTEIN FLIQ"/>
    <property type="match status" value="1"/>
</dbReference>
<comment type="subcellular location">
    <subcellularLocation>
        <location evidence="1">Cell membrane</location>
        <topology evidence="1">Multi-pass membrane protein</topology>
    </subcellularLocation>
</comment>
<name>A0ABQ3BRQ1_9GAMM</name>
<evidence type="ECO:0000313" key="9">
    <source>
        <dbReference type="Proteomes" id="UP000643403"/>
    </source>
</evidence>
<accession>A0ABQ3BRQ1</accession>
<dbReference type="Pfam" id="PF01313">
    <property type="entry name" value="Bac_export_3"/>
    <property type="match status" value="1"/>
</dbReference>
<evidence type="ECO:0000256" key="7">
    <source>
        <dbReference type="SAM" id="Phobius"/>
    </source>
</evidence>
<evidence type="ECO:0000256" key="2">
    <source>
        <dbReference type="ARBA" id="ARBA00006156"/>
    </source>
</evidence>
<evidence type="ECO:0000256" key="6">
    <source>
        <dbReference type="ARBA" id="ARBA00023136"/>
    </source>
</evidence>
<keyword evidence="8" id="KW-0282">Flagellum</keyword>
<feature type="transmembrane region" description="Helical" evidence="7">
    <location>
        <begin position="16"/>
        <end position="37"/>
    </location>
</feature>
<feature type="transmembrane region" description="Helical" evidence="7">
    <location>
        <begin position="49"/>
        <end position="70"/>
    </location>
</feature>
<evidence type="ECO:0000256" key="4">
    <source>
        <dbReference type="ARBA" id="ARBA00022692"/>
    </source>
</evidence>
<comment type="similarity">
    <text evidence="2">Belongs to the FliQ/MopD/SpaQ family.</text>
</comment>
<keyword evidence="9" id="KW-1185">Reference proteome</keyword>
<keyword evidence="6 7" id="KW-0472">Membrane</keyword>
<evidence type="ECO:0000256" key="1">
    <source>
        <dbReference type="ARBA" id="ARBA00004651"/>
    </source>
</evidence>
<keyword evidence="5 7" id="KW-1133">Transmembrane helix</keyword>
<evidence type="ECO:0000256" key="5">
    <source>
        <dbReference type="ARBA" id="ARBA00022989"/>
    </source>
</evidence>
<organism evidence="8 9">
    <name type="scientific">Cognatilysobacter xinjiangensis</name>
    <dbReference type="NCBI Taxonomy" id="546892"/>
    <lineage>
        <taxon>Bacteria</taxon>
        <taxon>Pseudomonadati</taxon>
        <taxon>Pseudomonadota</taxon>
        <taxon>Gammaproteobacteria</taxon>
        <taxon>Lysobacterales</taxon>
        <taxon>Lysobacteraceae</taxon>
        <taxon>Cognatilysobacter</taxon>
    </lineage>
</organism>
<dbReference type="Proteomes" id="UP000643403">
    <property type="component" value="Unassembled WGS sequence"/>
</dbReference>
<reference evidence="9" key="1">
    <citation type="journal article" date="2019" name="Int. J. Syst. Evol. Microbiol.">
        <title>The Global Catalogue of Microorganisms (GCM) 10K type strain sequencing project: providing services to taxonomists for standard genome sequencing and annotation.</title>
        <authorList>
            <consortium name="The Broad Institute Genomics Platform"/>
            <consortium name="The Broad Institute Genome Sequencing Center for Infectious Disease"/>
            <person name="Wu L."/>
            <person name="Ma J."/>
        </authorList>
    </citation>
    <scope>NUCLEOTIDE SEQUENCE [LARGE SCALE GENOMIC DNA]</scope>
    <source>
        <strain evidence="9">KCTC 22558</strain>
    </source>
</reference>
<keyword evidence="8" id="KW-0966">Cell projection</keyword>
<dbReference type="PANTHER" id="PTHR34040:SF8">
    <property type="entry name" value="FLAGELLAR BIOSYNTHETIC PROTEIN FLIQ"/>
    <property type="match status" value="1"/>
</dbReference>
<evidence type="ECO:0000256" key="3">
    <source>
        <dbReference type="ARBA" id="ARBA00022475"/>
    </source>
</evidence>
<dbReference type="RefSeq" id="WP_189446499.1">
    <property type="nucleotide sequence ID" value="NZ_BMXY01000001.1"/>
</dbReference>
<comment type="caution">
    <text evidence="8">The sequence shown here is derived from an EMBL/GenBank/DDBJ whole genome shotgun (WGS) entry which is preliminary data.</text>
</comment>
<dbReference type="PRINTS" id="PR00952">
    <property type="entry name" value="TYPE3IMQPROT"/>
</dbReference>
<proteinExistence type="inferred from homology"/>
<keyword evidence="4 7" id="KW-0812">Transmembrane</keyword>
<sequence>MTPETAMTEIGRGLEMALVLGAPPLLAVLGVGVVVGVVQAATQINEQTIGFVVKAVALTATIALMGHFLLGRLVSFTADLFGRIPQLIG</sequence>
<dbReference type="InterPro" id="IPR002191">
    <property type="entry name" value="Bac_export_3"/>
</dbReference>
<evidence type="ECO:0000313" key="8">
    <source>
        <dbReference type="EMBL" id="GGZ52726.1"/>
    </source>
</evidence>
<dbReference type="PIRSF" id="PIRSF004669">
    <property type="entry name" value="FliQ"/>
    <property type="match status" value="1"/>
</dbReference>
<keyword evidence="8" id="KW-0969">Cilium</keyword>
<protein>
    <submittedName>
        <fullName evidence="8">Flagellar biosynthesis</fullName>
    </submittedName>
</protein>
<dbReference type="EMBL" id="BMXY01000001">
    <property type="protein sequence ID" value="GGZ52726.1"/>
    <property type="molecule type" value="Genomic_DNA"/>
</dbReference>